<feature type="compositionally biased region" description="Low complexity" evidence="2">
    <location>
        <begin position="160"/>
        <end position="172"/>
    </location>
</feature>
<dbReference type="Proteomes" id="UP000053593">
    <property type="component" value="Unassembled WGS sequence"/>
</dbReference>
<feature type="compositionally biased region" description="Low complexity" evidence="2">
    <location>
        <begin position="125"/>
        <end position="136"/>
    </location>
</feature>
<evidence type="ECO:0000313" key="4">
    <source>
        <dbReference type="Proteomes" id="UP000053593"/>
    </source>
</evidence>
<name>A0A0D0BKX6_9AGAR</name>
<reference evidence="3 4" key="1">
    <citation type="submission" date="2014-04" db="EMBL/GenBank/DDBJ databases">
        <title>Evolutionary Origins and Diversification of the Mycorrhizal Mutualists.</title>
        <authorList>
            <consortium name="DOE Joint Genome Institute"/>
            <consortium name="Mycorrhizal Genomics Consortium"/>
            <person name="Kohler A."/>
            <person name="Kuo A."/>
            <person name="Nagy L.G."/>
            <person name="Floudas D."/>
            <person name="Copeland A."/>
            <person name="Barry K.W."/>
            <person name="Cichocki N."/>
            <person name="Veneault-Fourrey C."/>
            <person name="LaButti K."/>
            <person name="Lindquist E.A."/>
            <person name="Lipzen A."/>
            <person name="Lundell T."/>
            <person name="Morin E."/>
            <person name="Murat C."/>
            <person name="Riley R."/>
            <person name="Ohm R."/>
            <person name="Sun H."/>
            <person name="Tunlid A."/>
            <person name="Henrissat B."/>
            <person name="Grigoriev I.V."/>
            <person name="Hibbett D.S."/>
            <person name="Martin F."/>
        </authorList>
    </citation>
    <scope>NUCLEOTIDE SEQUENCE [LARGE SCALE GENOMIC DNA]</scope>
    <source>
        <strain evidence="3 4">FD-317 M1</strain>
    </source>
</reference>
<dbReference type="AlphaFoldDB" id="A0A0D0BKX6"/>
<protein>
    <submittedName>
        <fullName evidence="3">Uncharacterized protein</fullName>
    </submittedName>
</protein>
<dbReference type="EMBL" id="KN834806">
    <property type="protein sequence ID" value="KIK55396.1"/>
    <property type="molecule type" value="Genomic_DNA"/>
</dbReference>
<gene>
    <name evidence="3" type="ORF">GYMLUDRAFT_62538</name>
</gene>
<feature type="region of interest" description="Disordered" evidence="2">
    <location>
        <begin position="124"/>
        <end position="178"/>
    </location>
</feature>
<evidence type="ECO:0000256" key="1">
    <source>
        <dbReference type="SAM" id="Coils"/>
    </source>
</evidence>
<organism evidence="3 4">
    <name type="scientific">Collybiopsis luxurians FD-317 M1</name>
    <dbReference type="NCBI Taxonomy" id="944289"/>
    <lineage>
        <taxon>Eukaryota</taxon>
        <taxon>Fungi</taxon>
        <taxon>Dikarya</taxon>
        <taxon>Basidiomycota</taxon>
        <taxon>Agaricomycotina</taxon>
        <taxon>Agaricomycetes</taxon>
        <taxon>Agaricomycetidae</taxon>
        <taxon>Agaricales</taxon>
        <taxon>Marasmiineae</taxon>
        <taxon>Omphalotaceae</taxon>
        <taxon>Collybiopsis</taxon>
        <taxon>Collybiopsis luxurians</taxon>
    </lineage>
</organism>
<sequence length="312" mass="33385">MLKHQLAEAKAQLTQRQQMEENAAEEVEVKNELAGIDDVQSEMVDSMKKLHQLSQAEQKGKGKEQMLVNAEQLLNQQAAEIQRLLGLISLQQTAAPPSNNLGLSSANPPPSSCYMGLSNASLLGPSPSTRTCPSSSLNPGPAQSGPTSSLKHTSPSGLRPSSGSFPHSSSSPAGITDSASTANVIPIINPCGRSEFITPAERRARNKKQDNLAVPRRIVQNAELSFGVASAASAQTQSSTSNAEVDNLLGQMSAAAECIDVMNTEHSHIIVNFMCKLLKKMGYKDINIWPREQGRDKCIKPGSQANFNAEKN</sequence>
<feature type="coiled-coil region" evidence="1">
    <location>
        <begin position="2"/>
        <end position="87"/>
    </location>
</feature>
<accession>A0A0D0BKX6</accession>
<feature type="compositionally biased region" description="Polar residues" evidence="2">
    <location>
        <begin position="144"/>
        <end position="156"/>
    </location>
</feature>
<proteinExistence type="predicted"/>
<keyword evidence="4" id="KW-1185">Reference proteome</keyword>
<keyword evidence="1" id="KW-0175">Coiled coil</keyword>
<dbReference type="HOGENOM" id="CLU_891534_0_0_1"/>
<evidence type="ECO:0000256" key="2">
    <source>
        <dbReference type="SAM" id="MobiDB-lite"/>
    </source>
</evidence>
<evidence type="ECO:0000313" key="3">
    <source>
        <dbReference type="EMBL" id="KIK55396.1"/>
    </source>
</evidence>